<dbReference type="SMART" id="SM00060">
    <property type="entry name" value="FN3"/>
    <property type="match status" value="3"/>
</dbReference>
<keyword evidence="3" id="KW-0325">Glycoprotein</keyword>
<dbReference type="EMBL" id="NASZ01000015">
    <property type="protein sequence ID" value="MBD0725541.1"/>
    <property type="molecule type" value="Genomic_DNA"/>
</dbReference>
<dbReference type="Pfam" id="PF13385">
    <property type="entry name" value="Laminin_G_3"/>
    <property type="match status" value="1"/>
</dbReference>
<comment type="caution">
    <text evidence="6">The sequence shown here is derived from an EMBL/GenBank/DDBJ whole genome shotgun (WGS) entry which is preliminary data.</text>
</comment>
<dbReference type="SUPFAM" id="SSF49265">
    <property type="entry name" value="Fibronectin type III"/>
    <property type="match status" value="2"/>
</dbReference>
<accession>A0ABR7UT03</accession>
<evidence type="ECO:0000313" key="6">
    <source>
        <dbReference type="EMBL" id="MBD0725541.1"/>
    </source>
</evidence>
<dbReference type="CDD" id="cd00063">
    <property type="entry name" value="FN3"/>
    <property type="match status" value="3"/>
</dbReference>
<protein>
    <submittedName>
        <fullName evidence="6">Pectate lyase</fullName>
    </submittedName>
</protein>
<keyword evidence="2 4" id="KW-0732">Signal</keyword>
<gene>
    <name evidence="6" type="ORF">B6A10_10155</name>
</gene>
<dbReference type="InterPro" id="IPR036116">
    <property type="entry name" value="FN3_sf"/>
</dbReference>
<reference evidence="6 7" key="1">
    <citation type="journal article" date="2020" name="Microbiol. Res.">
        <title>Flavobacterium pokkalii sp. nov., a novel plant growth promoting native rhizobacteria isolated from pokkali rice grown in coastal saline affected agricultural regions of southern India, Kerala.</title>
        <authorList>
            <person name="Menon R.R."/>
            <person name="Kumari S."/>
            <person name="Viver T."/>
            <person name="Rameshkumar N."/>
        </authorList>
    </citation>
    <scope>NUCLEOTIDE SEQUENCE [LARGE SCALE GENOMIC DNA]</scope>
    <source>
        <strain evidence="6 7">L1I52</strain>
    </source>
</reference>
<evidence type="ECO:0000256" key="1">
    <source>
        <dbReference type="ARBA" id="ARBA00022723"/>
    </source>
</evidence>
<organism evidence="6 7">
    <name type="scientific">Flavobacterium pokkalii</name>
    <dbReference type="NCBI Taxonomy" id="1940408"/>
    <lineage>
        <taxon>Bacteria</taxon>
        <taxon>Pseudomonadati</taxon>
        <taxon>Bacteroidota</taxon>
        <taxon>Flavobacteriia</taxon>
        <taxon>Flavobacteriales</taxon>
        <taxon>Flavobacteriaceae</taxon>
        <taxon>Flavobacterium</taxon>
    </lineage>
</organism>
<dbReference type="Proteomes" id="UP000661715">
    <property type="component" value="Unassembled WGS sequence"/>
</dbReference>
<dbReference type="Gene3D" id="2.60.40.10">
    <property type="entry name" value="Immunoglobulins"/>
    <property type="match status" value="4"/>
</dbReference>
<dbReference type="InterPro" id="IPR013783">
    <property type="entry name" value="Ig-like_fold"/>
</dbReference>
<dbReference type="SUPFAM" id="SSF51126">
    <property type="entry name" value="Pectin lyase-like"/>
    <property type="match status" value="1"/>
</dbReference>
<feature type="chain" id="PRO_5046973851" evidence="4">
    <location>
        <begin position="30"/>
        <end position="1190"/>
    </location>
</feature>
<dbReference type="GO" id="GO:0016829">
    <property type="term" value="F:lyase activity"/>
    <property type="evidence" value="ECO:0007669"/>
    <property type="project" value="UniProtKB-KW"/>
</dbReference>
<dbReference type="PROSITE" id="PS50853">
    <property type="entry name" value="FN3"/>
    <property type="match status" value="3"/>
</dbReference>
<evidence type="ECO:0000256" key="3">
    <source>
        <dbReference type="ARBA" id="ARBA00023180"/>
    </source>
</evidence>
<dbReference type="InterPro" id="IPR012334">
    <property type="entry name" value="Pectin_lyas_fold"/>
</dbReference>
<keyword evidence="7" id="KW-1185">Reference proteome</keyword>
<dbReference type="Gene3D" id="2.60.120.200">
    <property type="match status" value="1"/>
</dbReference>
<evidence type="ECO:0000259" key="5">
    <source>
        <dbReference type="PROSITE" id="PS50853"/>
    </source>
</evidence>
<dbReference type="PANTHER" id="PTHR42970:SF1">
    <property type="entry name" value="PECTATE LYASE C-RELATED"/>
    <property type="match status" value="1"/>
</dbReference>
<evidence type="ECO:0000313" key="7">
    <source>
        <dbReference type="Proteomes" id="UP000661715"/>
    </source>
</evidence>
<dbReference type="InterPro" id="IPR026444">
    <property type="entry name" value="Secre_tail"/>
</dbReference>
<dbReference type="InterPro" id="IPR003961">
    <property type="entry name" value="FN3_dom"/>
</dbReference>
<proteinExistence type="predicted"/>
<feature type="domain" description="Fibronectin type-III" evidence="5">
    <location>
        <begin position="912"/>
        <end position="1007"/>
    </location>
</feature>
<dbReference type="RefSeq" id="WP_188220805.1">
    <property type="nucleotide sequence ID" value="NZ_NASZ01000015.1"/>
</dbReference>
<feature type="signal peptide" evidence="4">
    <location>
        <begin position="1"/>
        <end position="29"/>
    </location>
</feature>
<keyword evidence="6" id="KW-0456">Lyase</keyword>
<feature type="domain" description="Fibronectin type-III" evidence="5">
    <location>
        <begin position="580"/>
        <end position="670"/>
    </location>
</feature>
<dbReference type="InterPro" id="IPR013320">
    <property type="entry name" value="ConA-like_dom_sf"/>
</dbReference>
<dbReference type="NCBIfam" id="TIGR04183">
    <property type="entry name" value="Por_Secre_tail"/>
    <property type="match status" value="1"/>
</dbReference>
<dbReference type="Pfam" id="PF00041">
    <property type="entry name" value="fn3"/>
    <property type="match status" value="1"/>
</dbReference>
<name>A0ABR7UT03_9FLAO</name>
<dbReference type="PANTHER" id="PTHR42970">
    <property type="entry name" value="PECTATE LYASE C-RELATED"/>
    <property type="match status" value="1"/>
</dbReference>
<evidence type="ECO:0000256" key="4">
    <source>
        <dbReference type="SAM" id="SignalP"/>
    </source>
</evidence>
<dbReference type="InterPro" id="IPR052063">
    <property type="entry name" value="Polysaccharide_Lyase_1"/>
</dbReference>
<sequence>MNFKTLLFKQVPKSLLLCGLVLSSVNVKSQTLAFPEAQGFGRFTTGARGAANPQIYFITNLNDSGPGSFRDAVSQEGRFVIFKVGGIVNLLSQVVVAKNTTIAGQTAPGEGIVFLGPRVTFTGASNTIARYLRIRYGGTSQNQDASGLANGANMIFDHMTFTWGTDEVFSINWDSKGLSPDNITIQNSIIGQGLHRHNHSASGLIQPSGGKISLIGNLYISNKTRNPKVKGVNEFVNNVVYNWGNYGNIYGHTESGEAYIMGGDSAGQSDVNIINNYFIGGPNTSTTTSTPFNRGNSNFYLYGSGNYFDNNRNGVLDGSLVPQDLTGYPTGDAASILSTPYDYPMKNTTLSALDAYNKIIQSAGASYPRRDQVDNLMISDLMSKGTTGTYVYVQTDLTKQFGFINGGAGHVYGAPSPVDTDNDGMPDAWEDANGLDKSNPSDALKYSKSAPEYFNIEVYINGLIYTTPPEFIIPPTEVTFNASTVELPTPSSKIIVTWKDNSDNETNFVVERSTDGTTFTQVAQVTANTTTYTDTNLTPNTQYFYRVKAMTGNDSSGYSDVNSVTTPAIPTAPAKAANPTPANGFDYAELSAGKLTLKWTGSSNTTVYTIYLGTDASSLNKVADVNYAVSPSYQVSNLVSGTKYYWRVDATNAKGTATGTVWNFRTIAEFPSGMTGHWPFREAAGEGDDIIDLSEYANNGKLDSDFDNANVKIVGKANNALDFSTSKNNSYMASIPNADQIYLNNSSFSISFWMNAAANLMPTGTSSTYLLCKGSFTKNATTGATGKRYNVEFKSSQLRFAIDDDVTKKELSVSATDFFKGSWVHVVIMRDIAAHKMRLYRDGTLISEISETGVTGIGEPTDLILGNIGELELESGTAPAPYKGKLDELKIFNYALSASEVVEIYNTTVINAPSNVTYEANTIATPSASSSVVLNWNDNSNNEANFVIERSTDGISFEQIAELDANTITYTDNTVDPNAKYFYRLAATNNTDASNFTDTLELTTPVAPAPAKVINPNPADGSYFLELPVENFNLSWISKIDATRYTVYFGTDPNNLSPIGEVSYSENPSFQLPTTLTSRVYYYWRVDATNDYGTTTGDVWSFRITTNEIAIHPNPVKEQININIPSYNSPYINATLIDSSGNIIFDKTLENNGNSRGNFKVHLMERQLPGVYILHVVGEDLNNHIKVLIN</sequence>
<dbReference type="Gene3D" id="2.160.20.10">
    <property type="entry name" value="Single-stranded right-handed beta-helix, Pectin lyase-like"/>
    <property type="match status" value="1"/>
</dbReference>
<evidence type="ECO:0000256" key="2">
    <source>
        <dbReference type="ARBA" id="ARBA00022729"/>
    </source>
</evidence>
<feature type="domain" description="Fibronectin type-III" evidence="5">
    <location>
        <begin position="474"/>
        <end position="569"/>
    </location>
</feature>
<dbReference type="SUPFAM" id="SSF49899">
    <property type="entry name" value="Concanavalin A-like lectins/glucanases"/>
    <property type="match status" value="1"/>
</dbReference>
<keyword evidence="1" id="KW-0479">Metal-binding</keyword>
<dbReference type="InterPro" id="IPR011050">
    <property type="entry name" value="Pectin_lyase_fold/virulence"/>
</dbReference>